<name>A0AAV2S485_MEGNR</name>
<evidence type="ECO:0000313" key="2">
    <source>
        <dbReference type="Proteomes" id="UP001497623"/>
    </source>
</evidence>
<accession>A0AAV2S485</accession>
<proteinExistence type="predicted"/>
<reference evidence="1 2" key="1">
    <citation type="submission" date="2024-05" db="EMBL/GenBank/DDBJ databases">
        <authorList>
            <person name="Wallberg A."/>
        </authorList>
    </citation>
    <scope>NUCLEOTIDE SEQUENCE [LARGE SCALE GENOMIC DNA]</scope>
</reference>
<sequence length="149" mass="17541">MDGMKEKHLKNIDMLLNVFERDTKFMSSKIHELNDKKKYLLDKQQEFLERAEKCREEVTKISNSLEQGNSHKDKLVEARTCLHSETSPHMFTESMKVATHKRQLLHNWSLKTLGMDTPLSLLKELTENKDLYAEKVIKNEKMHAKLSQK</sequence>
<keyword evidence="2" id="KW-1185">Reference proteome</keyword>
<dbReference type="EMBL" id="CAXKWB010039495">
    <property type="protein sequence ID" value="CAL4153202.1"/>
    <property type="molecule type" value="Genomic_DNA"/>
</dbReference>
<organism evidence="1 2">
    <name type="scientific">Meganyctiphanes norvegica</name>
    <name type="common">Northern krill</name>
    <name type="synonym">Thysanopoda norvegica</name>
    <dbReference type="NCBI Taxonomy" id="48144"/>
    <lineage>
        <taxon>Eukaryota</taxon>
        <taxon>Metazoa</taxon>
        <taxon>Ecdysozoa</taxon>
        <taxon>Arthropoda</taxon>
        <taxon>Crustacea</taxon>
        <taxon>Multicrustacea</taxon>
        <taxon>Malacostraca</taxon>
        <taxon>Eumalacostraca</taxon>
        <taxon>Eucarida</taxon>
        <taxon>Euphausiacea</taxon>
        <taxon>Euphausiidae</taxon>
        <taxon>Meganyctiphanes</taxon>
    </lineage>
</organism>
<protein>
    <submittedName>
        <fullName evidence="1">Uncharacterized protein</fullName>
    </submittedName>
</protein>
<dbReference type="AlphaFoldDB" id="A0AAV2S485"/>
<gene>
    <name evidence="1" type="ORF">MNOR_LOCUS31144</name>
</gene>
<comment type="caution">
    <text evidence="1">The sequence shown here is derived from an EMBL/GenBank/DDBJ whole genome shotgun (WGS) entry which is preliminary data.</text>
</comment>
<dbReference type="Proteomes" id="UP001497623">
    <property type="component" value="Unassembled WGS sequence"/>
</dbReference>
<evidence type="ECO:0000313" key="1">
    <source>
        <dbReference type="EMBL" id="CAL4153202.1"/>
    </source>
</evidence>